<dbReference type="GO" id="GO:0016491">
    <property type="term" value="F:oxidoreductase activity"/>
    <property type="evidence" value="ECO:0007669"/>
    <property type="project" value="UniProtKB-KW"/>
</dbReference>
<dbReference type="Pfam" id="PF13561">
    <property type="entry name" value="adh_short_C2"/>
    <property type="match status" value="1"/>
</dbReference>
<evidence type="ECO:0000256" key="1">
    <source>
        <dbReference type="ARBA" id="ARBA00006484"/>
    </source>
</evidence>
<keyword evidence="4" id="KW-1185">Reference proteome</keyword>
<dbReference type="FunFam" id="3.40.50.720:FF:000084">
    <property type="entry name" value="Short-chain dehydrogenase reductase"/>
    <property type="match status" value="1"/>
</dbReference>
<dbReference type="PANTHER" id="PTHR42879:SF2">
    <property type="entry name" value="3-OXOACYL-[ACYL-CARRIER-PROTEIN] REDUCTASE FABG"/>
    <property type="match status" value="1"/>
</dbReference>
<comment type="caution">
    <text evidence="3">The sequence shown here is derived from an EMBL/GenBank/DDBJ whole genome shotgun (WGS) entry which is preliminary data.</text>
</comment>
<dbReference type="InterPro" id="IPR050259">
    <property type="entry name" value="SDR"/>
</dbReference>
<dbReference type="GO" id="GO:0032787">
    <property type="term" value="P:monocarboxylic acid metabolic process"/>
    <property type="evidence" value="ECO:0007669"/>
    <property type="project" value="UniProtKB-ARBA"/>
</dbReference>
<dbReference type="AlphaFoldDB" id="A0A178LX18"/>
<dbReference type="OrthoDB" id="153550at2"/>
<comment type="similarity">
    <text evidence="1">Belongs to the short-chain dehydrogenases/reductases (SDR) family.</text>
</comment>
<name>A0A178LX18_9CHLR</name>
<dbReference type="STRING" id="1707952.A6A03_04660"/>
<dbReference type="InterPro" id="IPR002347">
    <property type="entry name" value="SDR_fam"/>
</dbReference>
<gene>
    <name evidence="3" type="ORF">A6A03_04660</name>
</gene>
<dbReference type="InterPro" id="IPR036291">
    <property type="entry name" value="NAD(P)-bd_dom_sf"/>
</dbReference>
<dbReference type="PANTHER" id="PTHR42879">
    <property type="entry name" value="3-OXOACYL-(ACYL-CARRIER-PROTEIN) REDUCTASE"/>
    <property type="match status" value="1"/>
</dbReference>
<dbReference type="Proteomes" id="UP000078287">
    <property type="component" value="Unassembled WGS sequence"/>
</dbReference>
<evidence type="ECO:0000313" key="4">
    <source>
        <dbReference type="Proteomes" id="UP000078287"/>
    </source>
</evidence>
<accession>A0A178LX18</accession>
<organism evidence="3 4">
    <name type="scientific">Chloroflexus islandicus</name>
    <dbReference type="NCBI Taxonomy" id="1707952"/>
    <lineage>
        <taxon>Bacteria</taxon>
        <taxon>Bacillati</taxon>
        <taxon>Chloroflexota</taxon>
        <taxon>Chloroflexia</taxon>
        <taxon>Chloroflexales</taxon>
        <taxon>Chloroflexineae</taxon>
        <taxon>Chloroflexaceae</taxon>
        <taxon>Chloroflexus</taxon>
    </lineage>
</organism>
<reference evidence="3 4" key="1">
    <citation type="submission" date="2016-04" db="EMBL/GenBank/DDBJ databases">
        <title>Chloroflexus islandicus sp. nov., a thermophilic filamentous anoxygenic phototrophic bacterium from geyser Strokkur (Iceland).</title>
        <authorList>
            <person name="Gaisin V.A."/>
            <person name="Kalashnikov A.M."/>
            <person name="Sukhacheva M.V."/>
            <person name="Grouzdev D.S."/>
            <person name="Ivanov T.M."/>
            <person name="Kuznetsov B."/>
            <person name="Gorlenko V.M."/>
        </authorList>
    </citation>
    <scope>NUCLEOTIDE SEQUENCE [LARGE SCALE GENOMIC DNA]</scope>
    <source>
        <strain evidence="4">isl-2</strain>
    </source>
</reference>
<dbReference type="PRINTS" id="PR00081">
    <property type="entry name" value="GDHRDH"/>
</dbReference>
<dbReference type="EMBL" id="LWQS01000103">
    <property type="protein sequence ID" value="OAN38188.1"/>
    <property type="molecule type" value="Genomic_DNA"/>
</dbReference>
<sequence length="256" mass="26157">MEFQGKVAIVTGGAQGIGRATALALAREGAAVAIADRDEAATTALVAGINAWGGRALAVIADVSDEADAARIANETVLAFGGIDLLVNNAGIQQPGTIESTTLQLWQEIINVNLTGVFLVSRFVMPELRRRGGGAIVNVASVYGLRAEAGWAAYAASKGGVIALTRAMALDGAPDGIRVNCVCPGLIDTSLLRANAALVNAQRPDEALRAFARRAPLGRLGTPEEVAGVILCLLSPTAGYLTGAVITADGGMEARL</sequence>
<dbReference type="PRINTS" id="PR00080">
    <property type="entry name" value="SDRFAMILY"/>
</dbReference>
<proteinExistence type="inferred from homology"/>
<dbReference type="Gene3D" id="3.40.50.720">
    <property type="entry name" value="NAD(P)-binding Rossmann-like Domain"/>
    <property type="match status" value="1"/>
</dbReference>
<dbReference type="RefSeq" id="WP_066791102.1">
    <property type="nucleotide sequence ID" value="NZ_LWQS01000103.1"/>
</dbReference>
<evidence type="ECO:0000256" key="2">
    <source>
        <dbReference type="ARBA" id="ARBA00023002"/>
    </source>
</evidence>
<keyword evidence="2" id="KW-0560">Oxidoreductase</keyword>
<dbReference type="NCBIfam" id="NF005559">
    <property type="entry name" value="PRK07231.1"/>
    <property type="match status" value="1"/>
</dbReference>
<dbReference type="PROSITE" id="PS00061">
    <property type="entry name" value="ADH_SHORT"/>
    <property type="match status" value="1"/>
</dbReference>
<dbReference type="SUPFAM" id="SSF51735">
    <property type="entry name" value="NAD(P)-binding Rossmann-fold domains"/>
    <property type="match status" value="1"/>
</dbReference>
<protein>
    <submittedName>
        <fullName evidence="3">Short-chain dehydrogenase</fullName>
    </submittedName>
</protein>
<evidence type="ECO:0000313" key="3">
    <source>
        <dbReference type="EMBL" id="OAN38188.1"/>
    </source>
</evidence>
<dbReference type="InterPro" id="IPR020904">
    <property type="entry name" value="Sc_DH/Rdtase_CS"/>
</dbReference>